<dbReference type="SMART" id="SM00408">
    <property type="entry name" value="IGc2"/>
    <property type="match status" value="3"/>
</dbReference>
<evidence type="ECO:0000259" key="8">
    <source>
        <dbReference type="PROSITE" id="PS50835"/>
    </source>
</evidence>
<comment type="subcellular location">
    <subcellularLocation>
        <location evidence="1">Cytoplasm</location>
    </subcellularLocation>
</comment>
<dbReference type="FunFam" id="2.60.40.10:FF:000080">
    <property type="entry name" value="Myosin light chain kinase, smooth muscle"/>
    <property type="match status" value="1"/>
</dbReference>
<dbReference type="FunFam" id="2.60.40.10:FF:000051">
    <property type="entry name" value="Uncharacterized protein, isoform J"/>
    <property type="match status" value="1"/>
</dbReference>
<keyword evidence="6" id="KW-0393">Immunoglobulin domain</keyword>
<feature type="domain" description="Fibronectin type-III" evidence="9">
    <location>
        <begin position="260"/>
        <end position="357"/>
    </location>
</feature>
<dbReference type="InterPro" id="IPR003961">
    <property type="entry name" value="FN3_dom"/>
</dbReference>
<evidence type="ECO:0008006" key="11">
    <source>
        <dbReference type="Google" id="ProtNLM"/>
    </source>
</evidence>
<feature type="region of interest" description="Disordered" evidence="7">
    <location>
        <begin position="577"/>
        <end position="598"/>
    </location>
</feature>
<dbReference type="FunFam" id="2.60.40.10:FF:000147">
    <property type="entry name" value="Myosin light chain kinase"/>
    <property type="match status" value="1"/>
</dbReference>
<dbReference type="PROSITE" id="PS50853">
    <property type="entry name" value="FN3"/>
    <property type="match status" value="7"/>
</dbReference>
<evidence type="ECO:0000256" key="6">
    <source>
        <dbReference type="ARBA" id="ARBA00023319"/>
    </source>
</evidence>
<dbReference type="InterPro" id="IPR036116">
    <property type="entry name" value="FN3_sf"/>
</dbReference>
<feature type="domain" description="Fibronectin type-III" evidence="9">
    <location>
        <begin position="75"/>
        <end position="168"/>
    </location>
</feature>
<dbReference type="GO" id="GO:0031430">
    <property type="term" value="C:M band"/>
    <property type="evidence" value="ECO:0007669"/>
    <property type="project" value="TreeGrafter"/>
</dbReference>
<dbReference type="SMART" id="SM00409">
    <property type="entry name" value="IG"/>
    <property type="match status" value="5"/>
</dbReference>
<dbReference type="CDD" id="cd00063">
    <property type="entry name" value="FN3"/>
    <property type="match status" value="8"/>
</dbReference>
<feature type="domain" description="Ig-like" evidence="8">
    <location>
        <begin position="1359"/>
        <end position="1447"/>
    </location>
</feature>
<dbReference type="InterPro" id="IPR003599">
    <property type="entry name" value="Ig_sub"/>
</dbReference>
<dbReference type="Gene3D" id="2.60.40.10">
    <property type="entry name" value="Immunoglobulins"/>
    <property type="match status" value="15"/>
</dbReference>
<feature type="compositionally biased region" description="Basic and acidic residues" evidence="7">
    <location>
        <begin position="360"/>
        <end position="374"/>
    </location>
</feature>
<keyword evidence="5" id="KW-0677">Repeat</keyword>
<protein>
    <recommendedName>
        <fullName evidence="11">Titin</fullName>
    </recommendedName>
</protein>
<evidence type="ECO:0000256" key="3">
    <source>
        <dbReference type="ARBA" id="ARBA00022443"/>
    </source>
</evidence>
<proteinExistence type="inferred from homology"/>
<dbReference type="InterPro" id="IPR003598">
    <property type="entry name" value="Ig_sub2"/>
</dbReference>
<evidence type="ECO:0000256" key="2">
    <source>
        <dbReference type="ARBA" id="ARBA00006692"/>
    </source>
</evidence>
<comment type="similarity">
    <text evidence="2">Belongs to the protein kinase superfamily. CAMK Ser/Thr protein kinase family.</text>
</comment>
<evidence type="ECO:0000259" key="9">
    <source>
        <dbReference type="PROSITE" id="PS50853"/>
    </source>
</evidence>
<dbReference type="SUPFAM" id="SSF49265">
    <property type="entry name" value="Fibronectin type III"/>
    <property type="match status" value="6"/>
</dbReference>
<dbReference type="FunFam" id="2.60.40.10:FF:001845">
    <property type="entry name" value="Bent, isoform H"/>
    <property type="match status" value="1"/>
</dbReference>
<gene>
    <name evidence="10" type="ORF">TTEB3V08_LOCUS4934</name>
</gene>
<dbReference type="InterPro" id="IPR036179">
    <property type="entry name" value="Ig-like_dom_sf"/>
</dbReference>
<dbReference type="SMART" id="SM00060">
    <property type="entry name" value="FN3"/>
    <property type="match status" value="8"/>
</dbReference>
<organism evidence="10">
    <name type="scientific">Timema tahoe</name>
    <dbReference type="NCBI Taxonomy" id="61484"/>
    <lineage>
        <taxon>Eukaryota</taxon>
        <taxon>Metazoa</taxon>
        <taxon>Ecdysozoa</taxon>
        <taxon>Arthropoda</taxon>
        <taxon>Hexapoda</taxon>
        <taxon>Insecta</taxon>
        <taxon>Pterygota</taxon>
        <taxon>Neoptera</taxon>
        <taxon>Polyneoptera</taxon>
        <taxon>Phasmatodea</taxon>
        <taxon>Timematodea</taxon>
        <taxon>Timematoidea</taxon>
        <taxon>Timematidae</taxon>
        <taxon>Timema</taxon>
    </lineage>
</organism>
<evidence type="ECO:0000256" key="5">
    <source>
        <dbReference type="ARBA" id="ARBA00022737"/>
    </source>
</evidence>
<keyword evidence="3" id="KW-0728">SH3 domain</keyword>
<dbReference type="EMBL" id="OE001486">
    <property type="protein sequence ID" value="CAD7456920.1"/>
    <property type="molecule type" value="Genomic_DNA"/>
</dbReference>
<feature type="domain" description="Fibronectin type-III" evidence="9">
    <location>
        <begin position="589"/>
        <end position="684"/>
    </location>
</feature>
<dbReference type="PRINTS" id="PR00014">
    <property type="entry name" value="FNTYPEIII"/>
</dbReference>
<reference evidence="10" key="1">
    <citation type="submission" date="2020-11" db="EMBL/GenBank/DDBJ databases">
        <authorList>
            <person name="Tran Van P."/>
        </authorList>
    </citation>
    <scope>NUCLEOTIDE SEQUENCE</scope>
</reference>
<dbReference type="PANTHER" id="PTHR13817:SF151">
    <property type="entry name" value="TITIN"/>
    <property type="match status" value="1"/>
</dbReference>
<evidence type="ECO:0000256" key="1">
    <source>
        <dbReference type="ARBA" id="ARBA00004496"/>
    </source>
</evidence>
<dbReference type="FunFam" id="2.60.40.10:FF:000127">
    <property type="entry name" value="titin isoform X1"/>
    <property type="match status" value="3"/>
</dbReference>
<dbReference type="InterPro" id="IPR050964">
    <property type="entry name" value="Striated_Muscle_Regulatory"/>
</dbReference>
<name>A0A7R9IEQ9_9NEOP</name>
<feature type="region of interest" description="Disordered" evidence="7">
    <location>
        <begin position="360"/>
        <end position="385"/>
    </location>
</feature>
<dbReference type="InterPro" id="IPR007110">
    <property type="entry name" value="Ig-like_dom"/>
</dbReference>
<feature type="domain" description="Fibronectin type-III" evidence="9">
    <location>
        <begin position="866"/>
        <end position="961"/>
    </location>
</feature>
<feature type="domain" description="Fibronectin type-III" evidence="9">
    <location>
        <begin position="363"/>
        <end position="458"/>
    </location>
</feature>
<dbReference type="FunFam" id="2.60.40.10:FF:000034">
    <property type="entry name" value="Titin isoform A"/>
    <property type="match status" value="1"/>
</dbReference>
<evidence type="ECO:0000313" key="10">
    <source>
        <dbReference type="EMBL" id="CAD7456920.1"/>
    </source>
</evidence>
<dbReference type="PANTHER" id="PTHR13817">
    <property type="entry name" value="TITIN"/>
    <property type="match status" value="1"/>
</dbReference>
<dbReference type="PROSITE" id="PS50835">
    <property type="entry name" value="IG_LIKE"/>
    <property type="match status" value="3"/>
</dbReference>
<feature type="region of interest" description="Disordered" evidence="7">
    <location>
        <begin position="944"/>
        <end position="971"/>
    </location>
</feature>
<dbReference type="CDD" id="cd05748">
    <property type="entry name" value="Ig_Titin_like"/>
    <property type="match status" value="1"/>
</dbReference>
<evidence type="ECO:0000256" key="4">
    <source>
        <dbReference type="ARBA" id="ARBA00022490"/>
    </source>
</evidence>
<feature type="domain" description="Ig-like" evidence="8">
    <location>
        <begin position="1068"/>
        <end position="1156"/>
    </location>
</feature>
<dbReference type="SUPFAM" id="SSF48726">
    <property type="entry name" value="Immunoglobulin"/>
    <property type="match status" value="4"/>
</dbReference>
<feature type="domain" description="Fibronectin type-III" evidence="9">
    <location>
        <begin position="967"/>
        <end position="1062"/>
    </location>
</feature>
<dbReference type="Pfam" id="PF07679">
    <property type="entry name" value="I-set"/>
    <property type="match status" value="4"/>
</dbReference>
<feature type="domain" description="Ig-like" evidence="8">
    <location>
        <begin position="688"/>
        <end position="777"/>
    </location>
</feature>
<dbReference type="FunFam" id="2.60.40.10:FF:000504">
    <property type="entry name" value="Bent, isoform J"/>
    <property type="match status" value="1"/>
</dbReference>
<dbReference type="GO" id="GO:0045214">
    <property type="term" value="P:sarcomere organization"/>
    <property type="evidence" value="ECO:0007669"/>
    <property type="project" value="TreeGrafter"/>
</dbReference>
<feature type="domain" description="Fibronectin type-III" evidence="9">
    <location>
        <begin position="1258"/>
        <end position="1353"/>
    </location>
</feature>
<sequence>MIMHLEYDDDHVQEGHQYEYRIAAVNAAGPGKTSDTSAAISPKPMRAKYSITAKNDYGKDSADIEVIVVDKPGLPKGPLVYSNVTQDSVSLSWSPPLDDGGGDITGYVVEMSEFGSDSWRPVPGFCPKASFTAKGLHEGKCYVFRVRAENIYGLSEPLEGKPVVAKSPFDPPDAPSTPEITAYSPNNCSLTWNPPLNTGGKPITEEGMILVLPAVDLCCPPMLLAVDLCCPPMLLAVDLCCPPMLLAVDLCCLSMLLVAVPGVVGFLLVVARGLLLPELVVVVEVVLLYDVSQGYYVEKRERGGEWIKVNNYPTPNTSFTVQDLREGSRYEFRVIAINEAGPGKPSKPTDPIIAEAQRLKPDAPEPPKADRVTKDSVTLSWRTPRSDGGSKIKGYLIQKKKKGDSDWSDVNGTPVPDNVFKVPGLTEGEEYLFRVIAVNDVGPSDPSRPSNAIIIEEQPNKPCMDLGGMRDITVRAGEDFSIHVPYVAFPKPTLTWFNNDLLLDDKDARIFQQLSDDAASVVVKNSKRSDSGQYRLQLRNDAGFDTATINVRVLDRPGPPENLRADEFSGDALTLFWNPPKENGDPPGPPGAPRSIDSTEDSITISWTKPRHDGGSPITGYVVERRLISEDKWLKASHIHIIDLTYKVTSLIENHEYEFRVAAINAAGQGPWSSSSDTIVCRPPPCAPKITSDLSIRDMTVIAGEEFTITVPFIGNPQPKPTWTVNGEEIYPGDRIKFETNSNSTKFINRSAKRSDLGNYTIQLVNSEGSDTASCKVLVVDKPLPPQGPLEVSDITPETCSLSWRPPLDDGGSPITNYVVEKLDPSTGPNKKYTFRIRAENQYGLSDPLDLDQPITAKFAFTVPDPPGQPRIPDWDSSNITLTWDRPRNDGGSRIQGYKIEYRDVSEAEWRVANDYLVKDTTHIVHSLLQGQDYEFRVRAKNAAGFSKPSPPSSRFKLKSKSQVPSPPGTPKVVKVGRSYVDLQWEPPLSDGGSRITGYIIEKREVGSGTWQKCNDYNVLDCSYTVLNLIEQADYEFRIFAVNAAGKSEPSSCTTPVKICEIEGGEKPEFIRPLSNVGVPLGAPLVLECEARGKPTPSARWLKNGRELALGGRFYVESKGGVFKLNITEVWGVDDGDYMCEAINSLGYVTTSARLKIGTPPKIDRMPGDIYLPEGDNTKIKIYYSGDQPMEVTLSLPGPPIGPLDVSDVTKHTCTLNWKPPSYDGGLRITHYVVERRDISSTHWIIDQADCQSDTPSAPGVPKVTEIGGDFVNLQWDKPDSDGGARIQGYWIDKRESGSDAWQRANIALCLPTQFNISNLIEGRQYEFRVFAQNEAGLSPASTASTSVKIKDPLAAIPPEIVKPLRNANAIQNHNAEFQCTITGTPRPNITWYKGARELNHGNKYHMLKEGDTYSLVINDVYGEDADEYVCRAANKGGIKSTRAELVIMSK</sequence>
<keyword evidence="4" id="KW-0963">Cytoplasm</keyword>
<dbReference type="Pfam" id="PF00041">
    <property type="entry name" value="fn3"/>
    <property type="match status" value="8"/>
</dbReference>
<dbReference type="FunFam" id="2.60.40.10:FF:000831">
    <property type="entry name" value="Uncharacterized protein, isoform F"/>
    <property type="match status" value="1"/>
</dbReference>
<accession>A0A7R9IEQ9</accession>
<evidence type="ECO:0000256" key="7">
    <source>
        <dbReference type="SAM" id="MobiDB-lite"/>
    </source>
</evidence>
<dbReference type="InterPro" id="IPR013783">
    <property type="entry name" value="Ig-like_fold"/>
</dbReference>
<dbReference type="InterPro" id="IPR013098">
    <property type="entry name" value="Ig_I-set"/>
</dbReference>